<dbReference type="InterPro" id="IPR039421">
    <property type="entry name" value="Type_1_exporter"/>
</dbReference>
<dbReference type="GO" id="GO:0045454">
    <property type="term" value="P:cell redox homeostasis"/>
    <property type="evidence" value="ECO:0007669"/>
    <property type="project" value="InterPro"/>
</dbReference>
<feature type="transmembrane region" description="Helical" evidence="7">
    <location>
        <begin position="58"/>
        <end position="78"/>
    </location>
</feature>
<keyword evidence="3" id="KW-0547">Nucleotide-binding</keyword>
<name>A0A1X7APR3_9GAMM</name>
<protein>
    <submittedName>
        <fullName evidence="10">Putative ABC transporter ATP-binding protein</fullName>
    </submittedName>
</protein>
<feature type="transmembrane region" description="Helical" evidence="7">
    <location>
        <begin position="300"/>
        <end position="319"/>
    </location>
</feature>
<dbReference type="CDD" id="cd03228">
    <property type="entry name" value="ABCC_MRP_Like"/>
    <property type="match status" value="1"/>
</dbReference>
<evidence type="ECO:0000259" key="9">
    <source>
        <dbReference type="PROSITE" id="PS50929"/>
    </source>
</evidence>
<keyword evidence="5 7" id="KW-1133">Transmembrane helix</keyword>
<evidence type="ECO:0000313" key="11">
    <source>
        <dbReference type="Proteomes" id="UP000196573"/>
    </source>
</evidence>
<dbReference type="InterPro" id="IPR027417">
    <property type="entry name" value="P-loop_NTPase"/>
</dbReference>
<dbReference type="NCBIfam" id="NF008364">
    <property type="entry name" value="PRK11160.1"/>
    <property type="match status" value="1"/>
</dbReference>
<evidence type="ECO:0000313" key="10">
    <source>
        <dbReference type="EMBL" id="SMA50090.1"/>
    </source>
</evidence>
<dbReference type="PROSITE" id="PS50929">
    <property type="entry name" value="ABC_TM1F"/>
    <property type="match status" value="1"/>
</dbReference>
<feature type="transmembrane region" description="Helical" evidence="7">
    <location>
        <begin position="34"/>
        <end position="52"/>
    </location>
</feature>
<keyword evidence="2 7" id="KW-0812">Transmembrane</keyword>
<sequence length="580" mass="62563">MSDKTQTQQPASLGKVFRDLKPFLALAKPYKGRFALGYLLALATLISSVGLLALSGWFITATAVAGLTVATAQAFNFFTPGAGVRGFSIARTAGRYGERLVTHDATFRLLAGLRVWFFEKVEPLAPAGLKGFRNSELLNRLVADIDTLDGLYLRLISPLLLAVAGTLALVILAAWFSLDTALMLLVVLLVAIVVLPGWFFRLGQKPGQRTVQAREILRNRLMDYVAGQTELQIYGAAVRYRETIEDAESEVQVQERAMARVAGLAILVIALLTGATLAGVVLLGAVTIDGDLSLGHNHGPVLVMLTLATMAAFEAVMPLPSAFQMLGQTHSAATRLRDVTEQQPAVVFPADGVVPELPMGELQCSDIHFAYPNGLPVLNGLSLHIQPGERVALVGPTGCGKSSLLQLITRDWPYQGQITLDGQPLELLSEHQLRRSMAVMPQKVHIFSATLRDNLLLAVDPDLAGTVSDDDLIEVLEHVGLTHIAPETNLLDTWLGAAGQALSGGEQRRIGIARVLLRLKDHQCSLVLLDEPTEGLDPDTEGRMISVLNEALPGKTLLMVTHRPAVLELVERTVTLEPLS</sequence>
<dbReference type="InterPro" id="IPR036640">
    <property type="entry name" value="ABC1_TM_sf"/>
</dbReference>
<dbReference type="Pfam" id="PF00664">
    <property type="entry name" value="ABC_membrane"/>
    <property type="match status" value="1"/>
</dbReference>
<feature type="transmembrane region" description="Helical" evidence="7">
    <location>
        <begin position="264"/>
        <end position="288"/>
    </location>
</feature>
<keyword evidence="4 10" id="KW-0067">ATP-binding</keyword>
<gene>
    <name evidence="10" type="ORF">EHSB41UT_03881</name>
</gene>
<dbReference type="InterPro" id="IPR003593">
    <property type="entry name" value="AAA+_ATPase"/>
</dbReference>
<dbReference type="Gene3D" id="3.40.50.300">
    <property type="entry name" value="P-loop containing nucleotide triphosphate hydrolases"/>
    <property type="match status" value="1"/>
</dbReference>
<evidence type="ECO:0000259" key="8">
    <source>
        <dbReference type="PROSITE" id="PS50893"/>
    </source>
</evidence>
<dbReference type="SUPFAM" id="SSF90123">
    <property type="entry name" value="ABC transporter transmembrane region"/>
    <property type="match status" value="1"/>
</dbReference>
<evidence type="ECO:0000256" key="6">
    <source>
        <dbReference type="ARBA" id="ARBA00023136"/>
    </source>
</evidence>
<evidence type="ECO:0000256" key="3">
    <source>
        <dbReference type="ARBA" id="ARBA00022741"/>
    </source>
</evidence>
<dbReference type="GO" id="GO:0005886">
    <property type="term" value="C:plasma membrane"/>
    <property type="evidence" value="ECO:0007669"/>
    <property type="project" value="UniProtKB-SubCell"/>
</dbReference>
<dbReference type="InterPro" id="IPR003439">
    <property type="entry name" value="ABC_transporter-like_ATP-bd"/>
</dbReference>
<accession>A0A1X7APR3</accession>
<comment type="subcellular location">
    <subcellularLocation>
        <location evidence="1">Cell membrane</location>
        <topology evidence="1">Multi-pass membrane protein</topology>
    </subcellularLocation>
</comment>
<dbReference type="Pfam" id="PF00005">
    <property type="entry name" value="ABC_tran"/>
    <property type="match status" value="1"/>
</dbReference>
<keyword evidence="6 7" id="KW-0472">Membrane</keyword>
<dbReference type="Proteomes" id="UP000196573">
    <property type="component" value="Unassembled WGS sequence"/>
</dbReference>
<dbReference type="NCBIfam" id="TIGR02868">
    <property type="entry name" value="CydC"/>
    <property type="match status" value="1"/>
</dbReference>
<dbReference type="Gene3D" id="1.20.1560.10">
    <property type="entry name" value="ABC transporter type 1, transmembrane domain"/>
    <property type="match status" value="1"/>
</dbReference>
<dbReference type="RefSeq" id="WP_165767344.1">
    <property type="nucleotide sequence ID" value="NZ_CBCSCN010000005.1"/>
</dbReference>
<dbReference type="AlphaFoldDB" id="A0A1X7APR3"/>
<reference evidence="10 11" key="1">
    <citation type="submission" date="2017-03" db="EMBL/GenBank/DDBJ databases">
        <authorList>
            <person name="Afonso C.L."/>
            <person name="Miller P.J."/>
            <person name="Scott M.A."/>
            <person name="Spackman E."/>
            <person name="Goraichik I."/>
            <person name="Dimitrov K.M."/>
            <person name="Suarez D.L."/>
            <person name="Swayne D.E."/>
        </authorList>
    </citation>
    <scope>NUCLEOTIDE SEQUENCE [LARGE SCALE GENOMIC DNA]</scope>
    <source>
        <strain evidence="10">SB41UT1</strain>
    </source>
</reference>
<dbReference type="PROSITE" id="PS00211">
    <property type="entry name" value="ABC_TRANSPORTER_1"/>
    <property type="match status" value="1"/>
</dbReference>
<dbReference type="InterPro" id="IPR014223">
    <property type="entry name" value="ABC_CydC/D"/>
</dbReference>
<evidence type="ECO:0000256" key="2">
    <source>
        <dbReference type="ARBA" id="ARBA00022692"/>
    </source>
</evidence>
<dbReference type="PROSITE" id="PS50893">
    <property type="entry name" value="ABC_TRANSPORTER_2"/>
    <property type="match status" value="1"/>
</dbReference>
<feature type="domain" description="ABC transmembrane type-1" evidence="9">
    <location>
        <begin position="39"/>
        <end position="328"/>
    </location>
</feature>
<dbReference type="GO" id="GO:0140359">
    <property type="term" value="F:ABC-type transporter activity"/>
    <property type="evidence" value="ECO:0007669"/>
    <property type="project" value="InterPro"/>
</dbReference>
<dbReference type="CDD" id="cd18585">
    <property type="entry name" value="ABC_6TM_CydC"/>
    <property type="match status" value="1"/>
</dbReference>
<keyword evidence="11" id="KW-1185">Reference proteome</keyword>
<feature type="transmembrane region" description="Helical" evidence="7">
    <location>
        <begin position="155"/>
        <end position="176"/>
    </location>
</feature>
<evidence type="ECO:0000256" key="1">
    <source>
        <dbReference type="ARBA" id="ARBA00004651"/>
    </source>
</evidence>
<evidence type="ECO:0000256" key="4">
    <source>
        <dbReference type="ARBA" id="ARBA00022840"/>
    </source>
</evidence>
<dbReference type="SMART" id="SM00382">
    <property type="entry name" value="AAA"/>
    <property type="match status" value="1"/>
</dbReference>
<dbReference type="GO" id="GO:0034775">
    <property type="term" value="P:glutathione transmembrane transport"/>
    <property type="evidence" value="ECO:0007669"/>
    <property type="project" value="InterPro"/>
</dbReference>
<proteinExistence type="predicted"/>
<dbReference type="SUPFAM" id="SSF52540">
    <property type="entry name" value="P-loop containing nucleoside triphosphate hydrolases"/>
    <property type="match status" value="1"/>
</dbReference>
<evidence type="ECO:0000256" key="7">
    <source>
        <dbReference type="SAM" id="Phobius"/>
    </source>
</evidence>
<feature type="transmembrane region" description="Helical" evidence="7">
    <location>
        <begin position="182"/>
        <end position="200"/>
    </location>
</feature>
<dbReference type="GO" id="GO:0005524">
    <property type="term" value="F:ATP binding"/>
    <property type="evidence" value="ECO:0007669"/>
    <property type="project" value="UniProtKB-KW"/>
</dbReference>
<dbReference type="InterPro" id="IPR017871">
    <property type="entry name" value="ABC_transporter-like_CS"/>
</dbReference>
<dbReference type="GO" id="GO:0034040">
    <property type="term" value="F:ATPase-coupled lipid transmembrane transporter activity"/>
    <property type="evidence" value="ECO:0007669"/>
    <property type="project" value="TreeGrafter"/>
</dbReference>
<dbReference type="PANTHER" id="PTHR24221">
    <property type="entry name" value="ATP-BINDING CASSETTE SUB-FAMILY B"/>
    <property type="match status" value="1"/>
</dbReference>
<dbReference type="InterPro" id="IPR011527">
    <property type="entry name" value="ABC1_TM_dom"/>
</dbReference>
<dbReference type="PANTHER" id="PTHR24221:SF654">
    <property type="entry name" value="ATP-BINDING CASSETTE SUB-FAMILY B MEMBER 6"/>
    <property type="match status" value="1"/>
</dbReference>
<feature type="domain" description="ABC transporter" evidence="8">
    <location>
        <begin position="362"/>
        <end position="579"/>
    </location>
</feature>
<dbReference type="EMBL" id="FWPT01000010">
    <property type="protein sequence ID" value="SMA50090.1"/>
    <property type="molecule type" value="Genomic_DNA"/>
</dbReference>
<evidence type="ECO:0000256" key="5">
    <source>
        <dbReference type="ARBA" id="ARBA00022989"/>
    </source>
</evidence>
<organism evidence="10 11">
    <name type="scientific">Parendozoicomonas haliclonae</name>
    <dbReference type="NCBI Taxonomy" id="1960125"/>
    <lineage>
        <taxon>Bacteria</taxon>
        <taxon>Pseudomonadati</taxon>
        <taxon>Pseudomonadota</taxon>
        <taxon>Gammaproteobacteria</taxon>
        <taxon>Oceanospirillales</taxon>
        <taxon>Endozoicomonadaceae</taxon>
        <taxon>Parendozoicomonas</taxon>
    </lineage>
</organism>
<dbReference type="GO" id="GO:0016887">
    <property type="term" value="F:ATP hydrolysis activity"/>
    <property type="evidence" value="ECO:0007669"/>
    <property type="project" value="InterPro"/>
</dbReference>